<name>A0A245ZDZ8_9SPHN</name>
<dbReference type="PROSITE" id="PS50894">
    <property type="entry name" value="HPT"/>
    <property type="match status" value="1"/>
</dbReference>
<gene>
    <name evidence="4" type="ORF">SPDO_30120</name>
</gene>
<comment type="caution">
    <text evidence="4">The sequence shown here is derived from an EMBL/GenBank/DDBJ whole genome shotgun (WGS) entry which is preliminary data.</text>
</comment>
<dbReference type="InterPro" id="IPR008207">
    <property type="entry name" value="Sig_transdc_His_kin_Hpt_dom"/>
</dbReference>
<reference evidence="4 5" key="1">
    <citation type="submission" date="2017-03" db="EMBL/GenBank/DDBJ databases">
        <title>Genome sequence of Sphingomonas dokdonensis DSM 21029.</title>
        <authorList>
            <person name="Poehlein A."/>
            <person name="Wuebbeler J.H."/>
            <person name="Steinbuechel A."/>
            <person name="Daniel R."/>
        </authorList>
    </citation>
    <scope>NUCLEOTIDE SEQUENCE [LARGE SCALE GENOMIC DNA]</scope>
    <source>
        <strain evidence="4 5">DSM 21029</strain>
    </source>
</reference>
<protein>
    <submittedName>
        <fullName evidence="4">Hpt domain protein</fullName>
    </submittedName>
</protein>
<dbReference type="AlphaFoldDB" id="A0A245ZDZ8"/>
<organism evidence="4 5">
    <name type="scientific">Sphingomonas dokdonensis</name>
    <dbReference type="NCBI Taxonomy" id="344880"/>
    <lineage>
        <taxon>Bacteria</taxon>
        <taxon>Pseudomonadati</taxon>
        <taxon>Pseudomonadota</taxon>
        <taxon>Alphaproteobacteria</taxon>
        <taxon>Sphingomonadales</taxon>
        <taxon>Sphingomonadaceae</taxon>
        <taxon>Sphingomonas</taxon>
    </lineage>
</organism>
<keyword evidence="2" id="KW-0597">Phosphoprotein</keyword>
<dbReference type="RefSeq" id="WP_088368331.1">
    <property type="nucleotide sequence ID" value="NZ_NBBI01000008.1"/>
</dbReference>
<dbReference type="EMBL" id="NBBI01000008">
    <property type="protein sequence ID" value="OWK27929.1"/>
    <property type="molecule type" value="Genomic_DNA"/>
</dbReference>
<dbReference type="Gene3D" id="1.20.120.160">
    <property type="entry name" value="HPT domain"/>
    <property type="match status" value="1"/>
</dbReference>
<dbReference type="InterPro" id="IPR036641">
    <property type="entry name" value="HPT_dom_sf"/>
</dbReference>
<dbReference type="CDD" id="cd00088">
    <property type="entry name" value="HPT"/>
    <property type="match status" value="1"/>
</dbReference>
<evidence type="ECO:0000256" key="2">
    <source>
        <dbReference type="PROSITE-ProRule" id="PRU00110"/>
    </source>
</evidence>
<proteinExistence type="predicted"/>
<dbReference type="OrthoDB" id="7448591at2"/>
<feature type="modified residue" description="Phosphohistidine" evidence="2">
    <location>
        <position position="60"/>
    </location>
</feature>
<keyword evidence="1" id="KW-0902">Two-component regulatory system</keyword>
<evidence type="ECO:0000313" key="4">
    <source>
        <dbReference type="EMBL" id="OWK27929.1"/>
    </source>
</evidence>
<dbReference type="Proteomes" id="UP000197290">
    <property type="component" value="Unassembled WGS sequence"/>
</dbReference>
<accession>A0A245ZDZ8</accession>
<sequence length="151" mass="16368">MSFEGSTLVDWPSFAKAKGELGADMPRILGYFREDGVKSVTAIEEAQRALNTAGLVIPAHTLKGEARQFGALPLADLAEKIEFMARDLMESRDTPETILEDVVALRPLFTQSLALLEREANPAREGAGLRDRRPVLGFGRRATPGGGFGRA</sequence>
<dbReference type="GO" id="GO:0000160">
    <property type="term" value="P:phosphorelay signal transduction system"/>
    <property type="evidence" value="ECO:0007669"/>
    <property type="project" value="UniProtKB-KW"/>
</dbReference>
<evidence type="ECO:0000256" key="1">
    <source>
        <dbReference type="ARBA" id="ARBA00023012"/>
    </source>
</evidence>
<evidence type="ECO:0000313" key="5">
    <source>
        <dbReference type="Proteomes" id="UP000197290"/>
    </source>
</evidence>
<keyword evidence="5" id="KW-1185">Reference proteome</keyword>
<dbReference type="GO" id="GO:0004672">
    <property type="term" value="F:protein kinase activity"/>
    <property type="evidence" value="ECO:0007669"/>
    <property type="project" value="UniProtKB-ARBA"/>
</dbReference>
<dbReference type="Pfam" id="PF01627">
    <property type="entry name" value="Hpt"/>
    <property type="match status" value="1"/>
</dbReference>
<feature type="domain" description="HPt" evidence="3">
    <location>
        <begin position="21"/>
        <end position="120"/>
    </location>
</feature>
<evidence type="ECO:0000259" key="3">
    <source>
        <dbReference type="PROSITE" id="PS50894"/>
    </source>
</evidence>
<dbReference type="SUPFAM" id="SSF47226">
    <property type="entry name" value="Histidine-containing phosphotransfer domain, HPT domain"/>
    <property type="match status" value="1"/>
</dbReference>